<evidence type="ECO:0000313" key="2">
    <source>
        <dbReference type="Proteomes" id="UP001162044"/>
    </source>
</evidence>
<dbReference type="GeneID" id="89489904"/>
<evidence type="ECO:0000313" key="1">
    <source>
        <dbReference type="EMBL" id="MDH2304666.1"/>
    </source>
</evidence>
<dbReference type="Proteomes" id="UP001162044">
    <property type="component" value="Unassembled WGS sequence"/>
</dbReference>
<dbReference type="AlphaFoldDB" id="A0AB35LAM8"/>
<name>A0AB35LAM8_PRORE</name>
<accession>A0AB35LAM8</accession>
<dbReference type="RefSeq" id="WP_209101628.1">
    <property type="nucleotide sequence ID" value="NZ_JACTAI010000001.1"/>
</dbReference>
<sequence>MSDNVSSTFKGSCFRICHCDGAKETLDAALKKLRKNKAEAYKRQLMVHLERLSEGKRLSSETIRKEGDLPCLVGKTPKCFWALKKIPIRAYFWYSDKYPSTCFVSHYVYKDFDKLSQSDINIIHCNWNKIERG</sequence>
<gene>
    <name evidence="1" type="ORF">QDQ51_04440</name>
</gene>
<dbReference type="EMBL" id="JARVQW010000001">
    <property type="protein sequence ID" value="MDH2304666.1"/>
    <property type="molecule type" value="Genomic_DNA"/>
</dbReference>
<protein>
    <submittedName>
        <fullName evidence="1">Uncharacterized protein</fullName>
    </submittedName>
</protein>
<reference evidence="1" key="1">
    <citation type="submission" date="2023-04" db="EMBL/GenBank/DDBJ databases">
        <authorList>
            <person name="Li W."/>
        </authorList>
    </citation>
    <scope>NUCLEOTIDE SEQUENCE</scope>
    <source>
        <strain evidence="1">QITACRE101</strain>
    </source>
</reference>
<organism evidence="1 2">
    <name type="scientific">Providencia rettgeri</name>
    <dbReference type="NCBI Taxonomy" id="587"/>
    <lineage>
        <taxon>Bacteria</taxon>
        <taxon>Pseudomonadati</taxon>
        <taxon>Pseudomonadota</taxon>
        <taxon>Gammaproteobacteria</taxon>
        <taxon>Enterobacterales</taxon>
        <taxon>Morganellaceae</taxon>
        <taxon>Providencia</taxon>
    </lineage>
</organism>
<proteinExistence type="predicted"/>
<reference evidence="1" key="2">
    <citation type="submission" date="2023-10" db="EMBL/GenBank/DDBJ databases">
        <title>Analysis of Resistance Genes of Carbapenem-resistant Providencia rettgeri.</title>
        <authorList>
            <person name="Liu M."/>
        </authorList>
    </citation>
    <scope>NUCLEOTIDE SEQUENCE</scope>
    <source>
        <strain evidence="1">QITACRE101</strain>
    </source>
</reference>
<comment type="caution">
    <text evidence="1">The sequence shown here is derived from an EMBL/GenBank/DDBJ whole genome shotgun (WGS) entry which is preliminary data.</text>
</comment>